<dbReference type="Pfam" id="PF00551">
    <property type="entry name" value="Formyl_trans_N"/>
    <property type="match status" value="1"/>
</dbReference>
<dbReference type="Pfam" id="PF02911">
    <property type="entry name" value="Formyl_trans_C"/>
    <property type="match status" value="1"/>
</dbReference>
<evidence type="ECO:0000259" key="7">
    <source>
        <dbReference type="Pfam" id="PF02911"/>
    </source>
</evidence>
<comment type="catalytic activity">
    <reaction evidence="5">
        <text>L-methionyl-tRNA(fMet) + (6R)-10-formyltetrahydrofolate = N-formyl-L-methionyl-tRNA(fMet) + (6S)-5,6,7,8-tetrahydrofolate + H(+)</text>
        <dbReference type="Rhea" id="RHEA:24380"/>
        <dbReference type="Rhea" id="RHEA-COMP:9952"/>
        <dbReference type="Rhea" id="RHEA-COMP:9953"/>
        <dbReference type="ChEBI" id="CHEBI:15378"/>
        <dbReference type="ChEBI" id="CHEBI:57453"/>
        <dbReference type="ChEBI" id="CHEBI:78530"/>
        <dbReference type="ChEBI" id="CHEBI:78844"/>
        <dbReference type="ChEBI" id="CHEBI:195366"/>
        <dbReference type="EC" id="2.1.2.9"/>
    </reaction>
</comment>
<evidence type="ECO:0000259" key="6">
    <source>
        <dbReference type="Pfam" id="PF00551"/>
    </source>
</evidence>
<dbReference type="Proteomes" id="UP000198820">
    <property type="component" value="Unassembled WGS sequence"/>
</dbReference>
<gene>
    <name evidence="5" type="primary">fmt</name>
    <name evidence="8" type="ORF">SAMN05421540_102207</name>
</gene>
<accession>A0A1H3X2X7</accession>
<dbReference type="InterPro" id="IPR005794">
    <property type="entry name" value="Fmt"/>
</dbReference>
<dbReference type="PANTHER" id="PTHR11138">
    <property type="entry name" value="METHIONYL-TRNA FORMYLTRANSFERASE"/>
    <property type="match status" value="1"/>
</dbReference>
<evidence type="ECO:0000256" key="1">
    <source>
        <dbReference type="ARBA" id="ARBA00010699"/>
    </source>
</evidence>
<feature type="binding site" evidence="5">
    <location>
        <begin position="110"/>
        <end position="113"/>
    </location>
    <ligand>
        <name>(6S)-5,6,7,8-tetrahydrofolate</name>
        <dbReference type="ChEBI" id="CHEBI:57453"/>
    </ligand>
</feature>
<evidence type="ECO:0000256" key="5">
    <source>
        <dbReference type="HAMAP-Rule" id="MF_00182"/>
    </source>
</evidence>
<reference evidence="8 9" key="1">
    <citation type="submission" date="2016-10" db="EMBL/GenBank/DDBJ databases">
        <authorList>
            <person name="de Groot N.N."/>
        </authorList>
    </citation>
    <scope>NUCLEOTIDE SEQUENCE [LARGE SCALE GENOMIC DNA]</scope>
    <source>
        <strain evidence="8 9">DSM 23581</strain>
    </source>
</reference>
<evidence type="ECO:0000256" key="3">
    <source>
        <dbReference type="ARBA" id="ARBA00022679"/>
    </source>
</evidence>
<organism evidence="8 9">
    <name type="scientific">Psychroflexus halocasei</name>
    <dbReference type="NCBI Taxonomy" id="908615"/>
    <lineage>
        <taxon>Bacteria</taxon>
        <taxon>Pseudomonadati</taxon>
        <taxon>Bacteroidota</taxon>
        <taxon>Flavobacteriia</taxon>
        <taxon>Flavobacteriales</taxon>
        <taxon>Flavobacteriaceae</taxon>
        <taxon>Psychroflexus</taxon>
    </lineage>
</organism>
<dbReference type="GO" id="GO:0004479">
    <property type="term" value="F:methionyl-tRNA formyltransferase activity"/>
    <property type="evidence" value="ECO:0007669"/>
    <property type="project" value="UniProtKB-UniRule"/>
</dbReference>
<dbReference type="InterPro" id="IPR044135">
    <property type="entry name" value="Met-tRNA-FMT_C"/>
</dbReference>
<dbReference type="InterPro" id="IPR011034">
    <property type="entry name" value="Formyl_transferase-like_C_sf"/>
</dbReference>
<protein>
    <recommendedName>
        <fullName evidence="2 5">Methionyl-tRNA formyltransferase</fullName>
        <ecNumber evidence="2 5">2.1.2.9</ecNumber>
    </recommendedName>
</protein>
<dbReference type="InterPro" id="IPR036477">
    <property type="entry name" value="Formyl_transf_N_sf"/>
</dbReference>
<dbReference type="EMBL" id="FNQF01000002">
    <property type="protein sequence ID" value="SDZ92868.1"/>
    <property type="molecule type" value="Genomic_DNA"/>
</dbReference>
<proteinExistence type="inferred from homology"/>
<dbReference type="PANTHER" id="PTHR11138:SF5">
    <property type="entry name" value="METHIONYL-TRNA FORMYLTRANSFERASE, MITOCHONDRIAL"/>
    <property type="match status" value="1"/>
</dbReference>
<dbReference type="InterPro" id="IPR041711">
    <property type="entry name" value="Met-tRNA-FMT_N"/>
</dbReference>
<sequence>MKKLKILFLGTPDFAVETLSKLHQHFEIVGVVTAPDKPSGRGRKLNQSAVKKYALEKNLEVLQPTNLKSDEFQQDLNRLNPNLAIVVAFRMLPKKVWSFPEYGTFNIHASLLPNYRGAAPINWAVMNGEKETGVTSFYLDEKIDTGAIIDSRSVEIEKHETAGSLHDKLMVLGADLAVETAKAISEGSAVAKKQIKDSDYKEAPKLTKENTKINWNNDADQIINFVNGLNPYPLAWASLIEEGKTVQIKIGCVEIENEIDQEAHVGELILKKNKLLIKSRTKWISIKELKYPGKKMLKIQDFLNGYNQANADKMEL</sequence>
<dbReference type="InterPro" id="IPR002376">
    <property type="entry name" value="Formyl_transf_N"/>
</dbReference>
<dbReference type="CDD" id="cd08646">
    <property type="entry name" value="FMT_core_Met-tRNA-FMT_N"/>
    <property type="match status" value="1"/>
</dbReference>
<keyword evidence="9" id="KW-1185">Reference proteome</keyword>
<evidence type="ECO:0000313" key="9">
    <source>
        <dbReference type="Proteomes" id="UP000198820"/>
    </source>
</evidence>
<dbReference type="SUPFAM" id="SSF50486">
    <property type="entry name" value="FMT C-terminal domain-like"/>
    <property type="match status" value="1"/>
</dbReference>
<dbReference type="EC" id="2.1.2.9" evidence="2 5"/>
<dbReference type="STRING" id="908615.SAMN05421540_102207"/>
<dbReference type="AlphaFoldDB" id="A0A1H3X2X7"/>
<comment type="function">
    <text evidence="5">Attaches a formyl group to the free amino group of methionyl-tRNA(fMet). The formyl group appears to play a dual role in the initiator identity of N-formylmethionyl-tRNA by promoting its recognition by IF2 and preventing the misappropriation of this tRNA by the elongation apparatus.</text>
</comment>
<evidence type="ECO:0000256" key="2">
    <source>
        <dbReference type="ARBA" id="ARBA00012261"/>
    </source>
</evidence>
<dbReference type="NCBIfam" id="TIGR00460">
    <property type="entry name" value="fmt"/>
    <property type="match status" value="1"/>
</dbReference>
<dbReference type="Gene3D" id="3.40.50.12230">
    <property type="match status" value="1"/>
</dbReference>
<dbReference type="InterPro" id="IPR005793">
    <property type="entry name" value="Formyl_trans_C"/>
</dbReference>
<dbReference type="HAMAP" id="MF_00182">
    <property type="entry name" value="Formyl_trans"/>
    <property type="match status" value="1"/>
</dbReference>
<dbReference type="CDD" id="cd08704">
    <property type="entry name" value="Met_tRNA_FMT_C"/>
    <property type="match status" value="1"/>
</dbReference>
<keyword evidence="4 5" id="KW-0648">Protein biosynthesis</keyword>
<dbReference type="RefSeq" id="WP_093239375.1">
    <property type="nucleotide sequence ID" value="NZ_FNQF01000002.1"/>
</dbReference>
<feature type="domain" description="Formyl transferase C-terminal" evidence="7">
    <location>
        <begin position="205"/>
        <end position="307"/>
    </location>
</feature>
<evidence type="ECO:0000313" key="8">
    <source>
        <dbReference type="EMBL" id="SDZ92868.1"/>
    </source>
</evidence>
<comment type="similarity">
    <text evidence="1 5">Belongs to the Fmt family.</text>
</comment>
<keyword evidence="3 5" id="KW-0808">Transferase</keyword>
<evidence type="ECO:0000256" key="4">
    <source>
        <dbReference type="ARBA" id="ARBA00022917"/>
    </source>
</evidence>
<feature type="domain" description="Formyl transferase N-terminal" evidence="6">
    <location>
        <begin position="5"/>
        <end position="174"/>
    </location>
</feature>
<dbReference type="SUPFAM" id="SSF53328">
    <property type="entry name" value="Formyltransferase"/>
    <property type="match status" value="1"/>
</dbReference>
<name>A0A1H3X2X7_9FLAO</name>
<dbReference type="GO" id="GO:0005829">
    <property type="term" value="C:cytosol"/>
    <property type="evidence" value="ECO:0007669"/>
    <property type="project" value="TreeGrafter"/>
</dbReference>